<dbReference type="PANTHER" id="PTHR44688:SF16">
    <property type="entry name" value="DNA-BINDING TRANSCRIPTIONAL ACTIVATOR DEVR_DOSR"/>
    <property type="match status" value="1"/>
</dbReference>
<dbReference type="RefSeq" id="WP_146594849.1">
    <property type="nucleotide sequence ID" value="NZ_SJPT01000004.1"/>
</dbReference>
<evidence type="ECO:0000259" key="5">
    <source>
        <dbReference type="PROSITE" id="PS50043"/>
    </source>
</evidence>
<dbReference type="InterPro" id="IPR035965">
    <property type="entry name" value="PAS-like_dom_sf"/>
</dbReference>
<evidence type="ECO:0000256" key="3">
    <source>
        <dbReference type="ARBA" id="ARBA00023163"/>
    </source>
</evidence>
<dbReference type="Proteomes" id="UP000316304">
    <property type="component" value="Unassembled WGS sequence"/>
</dbReference>
<keyword evidence="1" id="KW-0805">Transcription regulation</keyword>
<dbReference type="PROSITE" id="PS50043">
    <property type="entry name" value="HTH_LUXR_2"/>
    <property type="match status" value="1"/>
</dbReference>
<dbReference type="InterPro" id="IPR000792">
    <property type="entry name" value="Tscrpt_reg_LuxR_C"/>
</dbReference>
<dbReference type="SMART" id="SM00091">
    <property type="entry name" value="PAS"/>
    <property type="match status" value="1"/>
</dbReference>
<keyword evidence="8" id="KW-1185">Reference proteome</keyword>
<dbReference type="Pfam" id="PF00196">
    <property type="entry name" value="GerE"/>
    <property type="match status" value="1"/>
</dbReference>
<evidence type="ECO:0000259" key="6">
    <source>
        <dbReference type="PROSITE" id="PS50112"/>
    </source>
</evidence>
<dbReference type="GO" id="GO:0006355">
    <property type="term" value="P:regulation of DNA-templated transcription"/>
    <property type="evidence" value="ECO:0007669"/>
    <property type="project" value="InterPro"/>
</dbReference>
<dbReference type="PROSITE" id="PS50112">
    <property type="entry name" value="PAS"/>
    <property type="match status" value="1"/>
</dbReference>
<dbReference type="EMBL" id="SJPT01000004">
    <property type="protein sequence ID" value="TWU23060.1"/>
    <property type="molecule type" value="Genomic_DNA"/>
</dbReference>
<dbReference type="Gene3D" id="3.30.450.20">
    <property type="entry name" value="PAS domain"/>
    <property type="match status" value="1"/>
</dbReference>
<dbReference type="SMART" id="SM00421">
    <property type="entry name" value="HTH_LUXR"/>
    <property type="match status" value="1"/>
</dbReference>
<feature type="domain" description="HTH luxR-type" evidence="5">
    <location>
        <begin position="166"/>
        <end position="231"/>
    </location>
</feature>
<sequence length="252" mass="27977">MSSLFNAINWVDVFRMESGIGVTIVAADGRVAYSNEAARALFGVEPAKTPGQRNLSALFHPEFVRERLAWIQQVIKEGKPLRARHIYNGQQMASTFYPIQDGGDLLQQTATPTSGDEDHSDDNLREAGEDKVSADAIVEHYALIISRRDADVDSQDIETVTSQYVDLGCLSALSNRELEIFVLLGHGNSVPGVAKMLHRSPRTIERHKTEIGRKLGYSTLAEIARAVGHLGLTYDHVQLERFHALAKDRKQE</sequence>
<dbReference type="GO" id="GO:0003677">
    <property type="term" value="F:DNA binding"/>
    <property type="evidence" value="ECO:0007669"/>
    <property type="project" value="UniProtKB-KW"/>
</dbReference>
<evidence type="ECO:0000256" key="4">
    <source>
        <dbReference type="SAM" id="MobiDB-lite"/>
    </source>
</evidence>
<dbReference type="InterPro" id="IPR016032">
    <property type="entry name" value="Sig_transdc_resp-reg_C-effctor"/>
</dbReference>
<dbReference type="PRINTS" id="PR00038">
    <property type="entry name" value="HTHLUXR"/>
</dbReference>
<feature type="domain" description="PAS" evidence="6">
    <location>
        <begin position="22"/>
        <end position="78"/>
    </location>
</feature>
<dbReference type="SUPFAM" id="SSF55785">
    <property type="entry name" value="PYP-like sensor domain (PAS domain)"/>
    <property type="match status" value="1"/>
</dbReference>
<dbReference type="InterPro" id="IPR036388">
    <property type="entry name" value="WH-like_DNA-bd_sf"/>
</dbReference>
<proteinExistence type="predicted"/>
<dbReference type="Gene3D" id="1.10.10.10">
    <property type="entry name" value="Winged helix-like DNA-binding domain superfamily/Winged helix DNA-binding domain"/>
    <property type="match status" value="1"/>
</dbReference>
<evidence type="ECO:0000256" key="2">
    <source>
        <dbReference type="ARBA" id="ARBA00023125"/>
    </source>
</evidence>
<reference evidence="7 8" key="1">
    <citation type="submission" date="2019-02" db="EMBL/GenBank/DDBJ databases">
        <title>Deep-cultivation of Planctomycetes and their phenomic and genomic characterization uncovers novel biology.</title>
        <authorList>
            <person name="Wiegand S."/>
            <person name="Jogler M."/>
            <person name="Boedeker C."/>
            <person name="Pinto D."/>
            <person name="Vollmers J."/>
            <person name="Rivas-Marin E."/>
            <person name="Kohn T."/>
            <person name="Peeters S.H."/>
            <person name="Heuer A."/>
            <person name="Rast P."/>
            <person name="Oberbeckmann S."/>
            <person name="Bunk B."/>
            <person name="Jeske O."/>
            <person name="Meyerdierks A."/>
            <person name="Storesund J.E."/>
            <person name="Kallscheuer N."/>
            <person name="Luecker S."/>
            <person name="Lage O.M."/>
            <person name="Pohl T."/>
            <person name="Merkel B.J."/>
            <person name="Hornburger P."/>
            <person name="Mueller R.-W."/>
            <person name="Bruemmer F."/>
            <person name="Labrenz M."/>
            <person name="Spormann A.M."/>
            <person name="Op Den Camp H."/>
            <person name="Overmann J."/>
            <person name="Amann R."/>
            <person name="Jetten M.S.M."/>
            <person name="Mascher T."/>
            <person name="Medema M.H."/>
            <person name="Devos D.P."/>
            <person name="Kaster A.-K."/>
            <person name="Ovreas L."/>
            <person name="Rohde M."/>
            <person name="Galperin M.Y."/>
            <person name="Jogler C."/>
        </authorList>
    </citation>
    <scope>NUCLEOTIDE SEQUENCE [LARGE SCALE GENOMIC DNA]</scope>
    <source>
        <strain evidence="7 8">Pla52o</strain>
    </source>
</reference>
<gene>
    <name evidence="7" type="ORF">Pla52o_25940</name>
</gene>
<name>A0A5C6CEM5_9BACT</name>
<dbReference type="OrthoDB" id="274716at2"/>
<evidence type="ECO:0000313" key="8">
    <source>
        <dbReference type="Proteomes" id="UP000316304"/>
    </source>
</evidence>
<accession>A0A5C6CEM5</accession>
<dbReference type="AlphaFoldDB" id="A0A5C6CEM5"/>
<keyword evidence="3" id="KW-0804">Transcription</keyword>
<evidence type="ECO:0000256" key="1">
    <source>
        <dbReference type="ARBA" id="ARBA00023015"/>
    </source>
</evidence>
<feature type="region of interest" description="Disordered" evidence="4">
    <location>
        <begin position="105"/>
        <end position="129"/>
    </location>
</feature>
<keyword evidence="2" id="KW-0238">DNA-binding</keyword>
<dbReference type="InterPro" id="IPR000014">
    <property type="entry name" value="PAS"/>
</dbReference>
<dbReference type="PANTHER" id="PTHR44688">
    <property type="entry name" value="DNA-BINDING TRANSCRIPTIONAL ACTIVATOR DEVR_DOSR"/>
    <property type="match status" value="1"/>
</dbReference>
<dbReference type="SUPFAM" id="SSF46894">
    <property type="entry name" value="C-terminal effector domain of the bipartite response regulators"/>
    <property type="match status" value="1"/>
</dbReference>
<protein>
    <submittedName>
        <fullName evidence="7">Bacterial regulatory protein, luxR family</fullName>
    </submittedName>
</protein>
<dbReference type="CDD" id="cd00130">
    <property type="entry name" value="PAS"/>
    <property type="match status" value="1"/>
</dbReference>
<comment type="caution">
    <text evidence="7">The sequence shown here is derived from an EMBL/GenBank/DDBJ whole genome shotgun (WGS) entry which is preliminary data.</text>
</comment>
<organism evidence="7 8">
    <name type="scientific">Novipirellula galeiformis</name>
    <dbReference type="NCBI Taxonomy" id="2528004"/>
    <lineage>
        <taxon>Bacteria</taxon>
        <taxon>Pseudomonadati</taxon>
        <taxon>Planctomycetota</taxon>
        <taxon>Planctomycetia</taxon>
        <taxon>Pirellulales</taxon>
        <taxon>Pirellulaceae</taxon>
        <taxon>Novipirellula</taxon>
    </lineage>
</organism>
<evidence type="ECO:0000313" key="7">
    <source>
        <dbReference type="EMBL" id="TWU23060.1"/>
    </source>
</evidence>